<evidence type="ECO:0000256" key="2">
    <source>
        <dbReference type="ARBA" id="ARBA00010205"/>
    </source>
</evidence>
<gene>
    <name evidence="12" type="ORF">OC842_006243</name>
</gene>
<dbReference type="GO" id="GO:0005634">
    <property type="term" value="C:nucleus"/>
    <property type="evidence" value="ECO:0007669"/>
    <property type="project" value="UniProtKB-SubCell"/>
</dbReference>
<accession>A0AAN6G5V5</accession>
<feature type="compositionally biased region" description="Low complexity" evidence="11">
    <location>
        <begin position="27"/>
        <end position="57"/>
    </location>
</feature>
<evidence type="ECO:0000256" key="1">
    <source>
        <dbReference type="ARBA" id="ARBA00004123"/>
    </source>
</evidence>
<dbReference type="EMBL" id="JAPDMQ010000534">
    <property type="protein sequence ID" value="KAK0523151.1"/>
    <property type="molecule type" value="Genomic_DNA"/>
</dbReference>
<dbReference type="Pfam" id="PF06087">
    <property type="entry name" value="Tyr-DNA_phospho"/>
    <property type="match status" value="2"/>
</dbReference>
<feature type="binding site" evidence="10">
    <location>
        <position position="461"/>
    </location>
    <ligand>
        <name>substrate</name>
    </ligand>
</feature>
<feature type="compositionally biased region" description="Low complexity" evidence="11">
    <location>
        <begin position="692"/>
        <end position="703"/>
    </location>
</feature>
<dbReference type="GO" id="GO:0004527">
    <property type="term" value="F:exonuclease activity"/>
    <property type="evidence" value="ECO:0007669"/>
    <property type="project" value="UniProtKB-KW"/>
</dbReference>
<dbReference type="Proteomes" id="UP001176521">
    <property type="component" value="Unassembled WGS sequence"/>
</dbReference>
<comment type="subcellular location">
    <subcellularLocation>
        <location evidence="1">Nucleus</location>
    </subcellularLocation>
</comment>
<dbReference type="SUPFAM" id="SSF56024">
    <property type="entry name" value="Phospholipase D/nuclease"/>
    <property type="match status" value="3"/>
</dbReference>
<keyword evidence="7" id="KW-0234">DNA repair</keyword>
<feature type="region of interest" description="Disordered" evidence="11">
    <location>
        <begin position="180"/>
        <end position="305"/>
    </location>
</feature>
<dbReference type="Gene3D" id="3.30.870.10">
    <property type="entry name" value="Endonuclease Chain A"/>
    <property type="match status" value="3"/>
</dbReference>
<dbReference type="AlphaFoldDB" id="A0AAN6G5V5"/>
<protein>
    <recommendedName>
        <fullName evidence="14">PLD phosphodiesterase domain-containing protein</fullName>
    </recommendedName>
</protein>
<evidence type="ECO:0000313" key="12">
    <source>
        <dbReference type="EMBL" id="KAK0523151.1"/>
    </source>
</evidence>
<feature type="compositionally biased region" description="Low complexity" evidence="11">
    <location>
        <begin position="223"/>
        <end position="253"/>
    </location>
</feature>
<feature type="compositionally biased region" description="Polar residues" evidence="11">
    <location>
        <begin position="180"/>
        <end position="191"/>
    </location>
</feature>
<feature type="active site" description="Nucleophile" evidence="9">
    <location>
        <position position="459"/>
    </location>
</feature>
<feature type="region of interest" description="Disordered" evidence="11">
    <location>
        <begin position="1"/>
        <end position="115"/>
    </location>
</feature>
<dbReference type="GO" id="GO:0003697">
    <property type="term" value="F:single-stranded DNA binding"/>
    <property type="evidence" value="ECO:0007669"/>
    <property type="project" value="TreeGrafter"/>
</dbReference>
<evidence type="ECO:0000313" key="13">
    <source>
        <dbReference type="Proteomes" id="UP001176521"/>
    </source>
</evidence>
<feature type="compositionally biased region" description="Acidic residues" evidence="11">
    <location>
        <begin position="882"/>
        <end position="901"/>
    </location>
</feature>
<reference evidence="12" key="1">
    <citation type="journal article" date="2023" name="PhytoFront">
        <title>Draft Genome Resources of Seven Strains of Tilletia horrida, Causal Agent of Kernel Smut of Rice.</title>
        <authorList>
            <person name="Khanal S."/>
            <person name="Antony Babu S."/>
            <person name="Zhou X.G."/>
        </authorList>
    </citation>
    <scope>NUCLEOTIDE SEQUENCE</scope>
    <source>
        <strain evidence="12">TX3</strain>
    </source>
</reference>
<comment type="caution">
    <text evidence="12">The sequence shown here is derived from an EMBL/GenBank/DDBJ whole genome shotgun (WGS) entry which is preliminary data.</text>
</comment>
<feature type="compositionally biased region" description="Acidic residues" evidence="11">
    <location>
        <begin position="836"/>
        <end position="851"/>
    </location>
</feature>
<organism evidence="12 13">
    <name type="scientific">Tilletia horrida</name>
    <dbReference type="NCBI Taxonomy" id="155126"/>
    <lineage>
        <taxon>Eukaryota</taxon>
        <taxon>Fungi</taxon>
        <taxon>Dikarya</taxon>
        <taxon>Basidiomycota</taxon>
        <taxon>Ustilaginomycotina</taxon>
        <taxon>Exobasidiomycetes</taxon>
        <taxon>Tilletiales</taxon>
        <taxon>Tilletiaceae</taxon>
        <taxon>Tilletia</taxon>
    </lineage>
</organism>
<sequence>MAPLPHAAQGRAISVDSDDDDGFEIVGGSSSQGISGRPSSQKRPQQQQQHQRGSSSSINKLPPPPSAKAEEMSSAETLRSLMPNRAELERERLERARRRQLEDGSAPPPRDLARQSEKKIMGDLGGRSSAFLLDGTNASQTIKADKEARGMIQDALRHAGLAPGVAAGIVGDAMRSQHSRIQAGTVGSSAQPVGAGAPTSQQAGGSTGLYWWDKAGGAGTGSGSSRNAAAVIGSSSRPAPAPSNSSRAASSTPQKGAQPGNPCPPSRKRAITPPADQPKPKRSKAPAASPPKKSSIKPPAPSTYDPYASVKASDRFWQGTIKHSFNRYALDNAQGIRLEALIQPRGKVSASHTPSGSSPSTADTRLEEIVASSYCQDLNWLSQVVIPTGPTWTLGGTCPEVTFFTYSSDPAQKGVLPKNRMLPNWTIIVPIHPNASTSSNASNGSNSGSQPRQWYGVMHCKFLILFYPDSHMRFILLSGNLVDYDWDRIENTAFIQDFPALPFADIADRQTRLSKSTSTPFGRELIRLFDALTMPPSHSARARLENYDLRGAIGSIVISAPQKQALTGWQQVDKWGIGRLGAVIRAPFQHDGGASHGTGVGLQPARGGVDFEAQCSSLGDLRARWLQQFHILASGVDPHVGRSPALPLPSAQAKATQKYTDVLYPAASAASAFSTGTGKHKFPAGLVPPPAVGSSASSKTGASHSKHAPPREVGRVVRGRPSDATWPPVRVCFPTKRWVVEEAVEGPGGAGTFFGKKDKFMEGSWKHLFYQPVSKRGNIMMHAKILLALQPGFELDDALTVPGWAPFGSSKGGQTLPNNGSGAKGRSASDSILVSDSDDDPTDPDSEEEDERTAAAAAAGIKRSTAAPSALGQKGKARLMEVDEETESERDQLVENDDDNGADERSEPETIGWVYTGSHNFTASAWGTLTDKKEVPSLSMSNWEVGIVLPLFDARDRPQPTSSGTTDVFDLHAHISTLARNVITYRRPLQQYGADDIVWDQHAPENQALIARG</sequence>
<evidence type="ECO:0000256" key="11">
    <source>
        <dbReference type="SAM" id="MobiDB-lite"/>
    </source>
</evidence>
<evidence type="ECO:0000256" key="9">
    <source>
        <dbReference type="PIRSR" id="PIRSR610347-1"/>
    </source>
</evidence>
<dbReference type="InterPro" id="IPR010347">
    <property type="entry name" value="Tdp1"/>
</dbReference>
<feature type="compositionally biased region" description="Low complexity" evidence="11">
    <location>
        <begin position="285"/>
        <end position="297"/>
    </location>
</feature>
<feature type="region of interest" description="Disordered" evidence="11">
    <location>
        <begin position="684"/>
        <end position="720"/>
    </location>
</feature>
<evidence type="ECO:0000256" key="10">
    <source>
        <dbReference type="PIRSR" id="PIRSR610347-2"/>
    </source>
</evidence>
<evidence type="ECO:0000256" key="8">
    <source>
        <dbReference type="ARBA" id="ARBA00023242"/>
    </source>
</evidence>
<dbReference type="PANTHER" id="PTHR12415:SF0">
    <property type="entry name" value="TYROSYL-DNA PHOSPHODIESTERASE 1"/>
    <property type="match status" value="1"/>
</dbReference>
<evidence type="ECO:0000256" key="5">
    <source>
        <dbReference type="ARBA" id="ARBA00022801"/>
    </source>
</evidence>
<dbReference type="GO" id="GO:0017005">
    <property type="term" value="F:3'-tyrosyl-DNA phosphodiesterase activity"/>
    <property type="evidence" value="ECO:0007669"/>
    <property type="project" value="TreeGrafter"/>
</dbReference>
<proteinExistence type="inferred from homology"/>
<keyword evidence="13" id="KW-1185">Reference proteome</keyword>
<comment type="similarity">
    <text evidence="2">Belongs to the tyrosyl-DNA phosphodiesterase family.</text>
</comment>
<dbReference type="PANTHER" id="PTHR12415">
    <property type="entry name" value="TYROSYL-DNA PHOSPHODIESTERASE 1"/>
    <property type="match status" value="1"/>
</dbReference>
<keyword evidence="8" id="KW-0539">Nucleus</keyword>
<evidence type="ECO:0000256" key="6">
    <source>
        <dbReference type="ARBA" id="ARBA00022839"/>
    </source>
</evidence>
<evidence type="ECO:0008006" key="14">
    <source>
        <dbReference type="Google" id="ProtNLM"/>
    </source>
</evidence>
<feature type="compositionally biased region" description="Polar residues" evidence="11">
    <location>
        <begin position="812"/>
        <end position="821"/>
    </location>
</feature>
<feature type="region of interest" description="Disordered" evidence="11">
    <location>
        <begin position="810"/>
        <end position="906"/>
    </location>
</feature>
<feature type="compositionally biased region" description="Basic and acidic residues" evidence="11">
    <location>
        <begin position="86"/>
        <end position="102"/>
    </location>
</feature>
<evidence type="ECO:0000256" key="7">
    <source>
        <dbReference type="ARBA" id="ARBA00023204"/>
    </source>
</evidence>
<evidence type="ECO:0000256" key="4">
    <source>
        <dbReference type="ARBA" id="ARBA00022763"/>
    </source>
</evidence>
<feature type="active site" description="Proton donor/acceptor" evidence="9">
    <location>
        <position position="782"/>
    </location>
</feature>
<evidence type="ECO:0000256" key="3">
    <source>
        <dbReference type="ARBA" id="ARBA00022722"/>
    </source>
</evidence>
<dbReference type="GO" id="GO:0003690">
    <property type="term" value="F:double-stranded DNA binding"/>
    <property type="evidence" value="ECO:0007669"/>
    <property type="project" value="TreeGrafter"/>
</dbReference>
<keyword evidence="6" id="KW-0269">Exonuclease</keyword>
<dbReference type="GO" id="GO:0006281">
    <property type="term" value="P:DNA repair"/>
    <property type="evidence" value="ECO:0007669"/>
    <property type="project" value="UniProtKB-KW"/>
</dbReference>
<feature type="binding site" evidence="10">
    <location>
        <position position="784"/>
    </location>
    <ligand>
        <name>substrate</name>
    </ligand>
</feature>
<keyword evidence="5" id="KW-0378">Hydrolase</keyword>
<keyword evidence="3" id="KW-0540">Nuclease</keyword>
<name>A0AAN6G5V5_9BASI</name>
<keyword evidence="4" id="KW-0227">DNA damage</keyword>